<reference evidence="5 6" key="1">
    <citation type="submission" date="2020-08" db="EMBL/GenBank/DDBJ databases">
        <title>Genomic Encyclopedia of Type Strains, Phase IV (KMG-IV): sequencing the most valuable type-strain genomes for metagenomic binning, comparative biology and taxonomic classification.</title>
        <authorList>
            <person name="Goeker M."/>
        </authorList>
    </citation>
    <scope>NUCLEOTIDE SEQUENCE [LARGE SCALE GENOMIC DNA]</scope>
    <source>
        <strain evidence="5 6">DSM 17075</strain>
    </source>
</reference>
<dbReference type="InterPro" id="IPR054828">
    <property type="entry name" value="Vit_B12_bind_prot"/>
</dbReference>
<protein>
    <submittedName>
        <fullName evidence="5">Iron complex transport system substrate-binding protein</fullName>
    </submittedName>
</protein>
<feature type="domain" description="Fe/B12 periplasmic-binding" evidence="4">
    <location>
        <begin position="50"/>
        <end position="305"/>
    </location>
</feature>
<keyword evidence="6" id="KW-1185">Reference proteome</keyword>
<feature type="signal peptide" evidence="3">
    <location>
        <begin position="1"/>
        <end position="27"/>
    </location>
</feature>
<dbReference type="PANTHER" id="PTHR30535">
    <property type="entry name" value="VITAMIN B12-BINDING PROTEIN"/>
    <property type="match status" value="1"/>
</dbReference>
<accession>A0A840DUA1</accession>
<comment type="similarity">
    <text evidence="1">Belongs to the bacterial solute-binding protein 8 family.</text>
</comment>
<evidence type="ECO:0000256" key="2">
    <source>
        <dbReference type="ARBA" id="ARBA00022729"/>
    </source>
</evidence>
<keyword evidence="2 3" id="KW-0732">Signal</keyword>
<sequence>MQKLFSWVLSLCLLVGLVVFSSSPTEAAEKGVTVKDLAGRTVTFEKAPKRVVVLSPGDLNTLQTLGVTIVGRPTSMAPVDPSLKDVPQVGNIHQPNFEKIVSVKPDVVIAGTAFQAHVEKAKSLGLKVIITSGSSIDDIKSSISLLGKLFDKEQRAKVLIGKINSKVKKYSKAKTTVRAVILFGSGSSSLVALPTSFSGDVLKKAGGENIAASFSQIKEFPGYANLSTERIIASNPDVIFIITHANPAETKKAMIKLMSTSSWRNLKAVKNKSVVFLPSELFAASPGAKIGEALDYMNKELLKVKAKLNK</sequence>
<evidence type="ECO:0000256" key="3">
    <source>
        <dbReference type="SAM" id="SignalP"/>
    </source>
</evidence>
<evidence type="ECO:0000313" key="6">
    <source>
        <dbReference type="Proteomes" id="UP000559598"/>
    </source>
</evidence>
<evidence type="ECO:0000259" key="4">
    <source>
        <dbReference type="PROSITE" id="PS50983"/>
    </source>
</evidence>
<dbReference type="NCBIfam" id="NF038402">
    <property type="entry name" value="TroA_like"/>
    <property type="match status" value="1"/>
</dbReference>
<dbReference type="Pfam" id="PF01497">
    <property type="entry name" value="Peripla_BP_2"/>
    <property type="match status" value="1"/>
</dbReference>
<dbReference type="PANTHER" id="PTHR30535:SF34">
    <property type="entry name" value="MOLYBDATE-BINDING PROTEIN MOLA"/>
    <property type="match status" value="1"/>
</dbReference>
<comment type="caution">
    <text evidence="5">The sequence shown here is derived from an EMBL/GenBank/DDBJ whole genome shotgun (WGS) entry which is preliminary data.</text>
</comment>
<evidence type="ECO:0000256" key="1">
    <source>
        <dbReference type="ARBA" id="ARBA00008814"/>
    </source>
</evidence>
<dbReference type="InterPro" id="IPR002491">
    <property type="entry name" value="ABC_transptr_periplasmic_BD"/>
</dbReference>
<proteinExistence type="inferred from homology"/>
<dbReference type="RefSeq" id="WP_183185753.1">
    <property type="nucleotide sequence ID" value="NZ_BMNP01000027.1"/>
</dbReference>
<gene>
    <name evidence="5" type="ORF">GGR02_003071</name>
</gene>
<dbReference type="GO" id="GO:0071281">
    <property type="term" value="P:cellular response to iron ion"/>
    <property type="evidence" value="ECO:0007669"/>
    <property type="project" value="TreeGrafter"/>
</dbReference>
<dbReference type="Proteomes" id="UP000559598">
    <property type="component" value="Unassembled WGS sequence"/>
</dbReference>
<name>A0A840DUA1_9BACL</name>
<dbReference type="AlphaFoldDB" id="A0A840DUA1"/>
<organism evidence="5 6">
    <name type="scientific">Anoxybacteroides voinovskiense</name>
    <dbReference type="NCBI Taxonomy" id="230470"/>
    <lineage>
        <taxon>Bacteria</taxon>
        <taxon>Bacillati</taxon>
        <taxon>Bacillota</taxon>
        <taxon>Bacilli</taxon>
        <taxon>Bacillales</taxon>
        <taxon>Anoxybacillaceae</taxon>
        <taxon>Anoxybacteroides</taxon>
    </lineage>
</organism>
<dbReference type="InterPro" id="IPR050902">
    <property type="entry name" value="ABC_Transporter_SBP"/>
</dbReference>
<dbReference type="Gene3D" id="3.40.50.1980">
    <property type="entry name" value="Nitrogenase molybdenum iron protein domain"/>
    <property type="match status" value="2"/>
</dbReference>
<dbReference type="PROSITE" id="PS50983">
    <property type="entry name" value="FE_B12_PBP"/>
    <property type="match status" value="1"/>
</dbReference>
<dbReference type="EMBL" id="JACIDE010000027">
    <property type="protein sequence ID" value="MBB4075253.1"/>
    <property type="molecule type" value="Genomic_DNA"/>
</dbReference>
<evidence type="ECO:0000313" key="5">
    <source>
        <dbReference type="EMBL" id="MBB4075253.1"/>
    </source>
</evidence>
<dbReference type="SUPFAM" id="SSF53807">
    <property type="entry name" value="Helical backbone' metal receptor"/>
    <property type="match status" value="1"/>
</dbReference>
<feature type="chain" id="PRO_5032678174" evidence="3">
    <location>
        <begin position="28"/>
        <end position="310"/>
    </location>
</feature>